<feature type="transmembrane region" description="Helical" evidence="3">
    <location>
        <begin position="121"/>
        <end position="140"/>
    </location>
</feature>
<dbReference type="HOGENOM" id="CLU_069546_0_0_5"/>
<proteinExistence type="predicted"/>
<name>Q89KL4_BRADU</name>
<feature type="coiled-coil region" evidence="1">
    <location>
        <begin position="187"/>
        <end position="221"/>
    </location>
</feature>
<dbReference type="EMBL" id="BA000040">
    <property type="protein sequence ID" value="BAC50156.1"/>
    <property type="molecule type" value="Genomic_DNA"/>
</dbReference>
<dbReference type="OrthoDB" id="8211622at2"/>
<evidence type="ECO:0000256" key="3">
    <source>
        <dbReference type="SAM" id="Phobius"/>
    </source>
</evidence>
<feature type="compositionally biased region" description="Basic and acidic residues" evidence="2">
    <location>
        <begin position="322"/>
        <end position="331"/>
    </location>
</feature>
<keyword evidence="1" id="KW-0175">Coiled coil</keyword>
<dbReference type="Proteomes" id="UP000002526">
    <property type="component" value="Chromosome"/>
</dbReference>
<evidence type="ECO:0000313" key="4">
    <source>
        <dbReference type="EMBL" id="BAC50156.1"/>
    </source>
</evidence>
<reference evidence="5" key="1">
    <citation type="journal article" date="2002" name="DNA Res.">
        <title>Complete genomic sequence of nitrogen-fixing symbiotic bacterium Bradyrhizobium japonicum USDA110.</title>
        <authorList>
            <person name="Kaneko T."/>
            <person name="Nakamura Y."/>
            <person name="Sato S."/>
            <person name="Minamisawa K."/>
            <person name="Uchiumi T."/>
            <person name="Sasamoto S."/>
            <person name="Watanabe A."/>
            <person name="Idesawa K."/>
            <person name="Iriguchi M."/>
            <person name="Kawashima K."/>
            <person name="Kohara M."/>
            <person name="Matsumoto M."/>
            <person name="Shimpo S."/>
            <person name="Tsuruoka H."/>
            <person name="Wada T."/>
            <person name="Yamada M."/>
            <person name="Tabata S."/>
        </authorList>
    </citation>
    <scope>NUCLEOTIDE SEQUENCE [LARGE SCALE GENOMIC DNA]</scope>
    <source>
        <strain evidence="5">JCM 10833 / BCRC 13528 / IAM 13628 / NBRC 14792 / USDA 110</strain>
    </source>
</reference>
<dbReference type="KEGG" id="bja:blr4891"/>
<dbReference type="eggNOG" id="ENOG5032MXX">
    <property type="taxonomic scope" value="Bacteria"/>
</dbReference>
<dbReference type="EnsemblBacteria" id="BAC50156">
    <property type="protein sequence ID" value="BAC50156"/>
    <property type="gene ID" value="BAC50156"/>
</dbReference>
<organism evidence="4 5">
    <name type="scientific">Bradyrhizobium diazoefficiens (strain JCM 10833 / BCRC 13528 / IAM 13628 / NBRC 14792 / USDA 110)</name>
    <dbReference type="NCBI Taxonomy" id="224911"/>
    <lineage>
        <taxon>Bacteria</taxon>
        <taxon>Pseudomonadati</taxon>
        <taxon>Pseudomonadota</taxon>
        <taxon>Alphaproteobacteria</taxon>
        <taxon>Hyphomicrobiales</taxon>
        <taxon>Nitrobacteraceae</taxon>
        <taxon>Bradyrhizobium</taxon>
    </lineage>
</organism>
<dbReference type="InParanoid" id="Q89KL4"/>
<sequence length="343" mass="37659">MKGQHSFHSSPSTNIVPPSSAALKINTERLARNNPRRPKNRCVECSLAVARIALTRLPLHFDTEHQMNSMLDDRLVEGQIASLEEQLSNLAHEAGVSSSAAPISIERSPITLATLQADWRYVASVGFLLAASLGVVAWWWSFSADAAKMPPSDPAPLARAAPEAVVPSAVVLRSELSQQFQPMARDLAALSQTVEQLKARQEQLIRDNENLASQLKVSREESERNNGIIFQIKADQMQMARESQTLTERLNASQDQLARVIANASQPKAIPETSPTTSPEEPKTMPEASPTVSAEEPKVVPDIPLPRPRQSANVVQAQRPARTPERPEAKKPRPSISWPWSAH</sequence>
<keyword evidence="3" id="KW-0812">Transmembrane</keyword>
<keyword evidence="3" id="KW-0472">Membrane</keyword>
<evidence type="ECO:0000256" key="2">
    <source>
        <dbReference type="SAM" id="MobiDB-lite"/>
    </source>
</evidence>
<gene>
    <name evidence="4" type="ordered locus">blr4891</name>
</gene>
<protein>
    <submittedName>
        <fullName evidence="4">Blr4891 protein</fullName>
    </submittedName>
</protein>
<dbReference type="AlphaFoldDB" id="Q89KL4"/>
<accession>Q89KL4</accession>
<evidence type="ECO:0000256" key="1">
    <source>
        <dbReference type="SAM" id="Coils"/>
    </source>
</evidence>
<feature type="region of interest" description="Disordered" evidence="2">
    <location>
        <begin position="262"/>
        <end position="343"/>
    </location>
</feature>
<keyword evidence="3" id="KW-1133">Transmembrane helix</keyword>
<keyword evidence="5" id="KW-1185">Reference proteome</keyword>
<dbReference type="PATRIC" id="fig|224911.5.peg.4976"/>
<evidence type="ECO:0000313" key="5">
    <source>
        <dbReference type="Proteomes" id="UP000002526"/>
    </source>
</evidence>